<accession>A0A0A2L760</accession>
<evidence type="ECO:0000313" key="2">
    <source>
        <dbReference type="Proteomes" id="UP000030104"/>
    </source>
</evidence>
<dbReference type="EMBL" id="JQGA01000398">
    <property type="protein sequence ID" value="KGO75932.1"/>
    <property type="molecule type" value="Genomic_DNA"/>
</dbReference>
<name>A0A0A2L760_PENIT</name>
<dbReference type="AlphaFoldDB" id="A0A0A2L760"/>
<dbReference type="OrthoDB" id="76567at2759"/>
<gene>
    <name evidence="1" type="ORF">PITC_058560</name>
</gene>
<evidence type="ECO:0000313" key="1">
    <source>
        <dbReference type="EMBL" id="KGO75932.1"/>
    </source>
</evidence>
<dbReference type="OMA" id="LRNDARM"/>
<reference evidence="1 2" key="1">
    <citation type="journal article" date="2015" name="Mol. Plant Microbe Interact.">
        <title>Genome, transcriptome, and functional analyses of Penicillium expansum provide new insights into secondary metabolism and pathogenicity.</title>
        <authorList>
            <person name="Ballester A.R."/>
            <person name="Marcet-Houben M."/>
            <person name="Levin E."/>
            <person name="Sela N."/>
            <person name="Selma-Lazaro C."/>
            <person name="Carmona L."/>
            <person name="Wisniewski M."/>
            <person name="Droby S."/>
            <person name="Gonzalez-Candelas L."/>
            <person name="Gabaldon T."/>
        </authorList>
    </citation>
    <scope>NUCLEOTIDE SEQUENCE [LARGE SCALE GENOMIC DNA]</scope>
    <source>
        <strain evidence="1 2">PHI-1</strain>
    </source>
</reference>
<proteinExistence type="predicted"/>
<dbReference type="HOGENOM" id="CLU_058490_3_0_1"/>
<comment type="caution">
    <text evidence="1">The sequence shown here is derived from an EMBL/GenBank/DDBJ whole genome shotgun (WGS) entry which is preliminary data.</text>
</comment>
<dbReference type="PhylomeDB" id="A0A0A2L760"/>
<keyword evidence="2" id="KW-1185">Reference proteome</keyword>
<dbReference type="Proteomes" id="UP000030104">
    <property type="component" value="Unassembled WGS sequence"/>
</dbReference>
<sequence length="291" mass="33126">MTGSKRVRYGRDVEGFLDDLPPSTNRYIYEGKEQFEEIARLEHHRLEHSLRHLQSEPFDNSLNISEYFVIIIDPLSFQRDFSVKLNVGVRQFYNPTLHILILRMTLPEHSEVAGVFHDAVMEALQPMGLNKGAILRYGGASINIGDGNTKQPDWGWGPRRPPPGVGNRPSVVLEAGLSEPETKLRNDARMWVNPTRGEANMAITIKVNRRKPMITIQTWEWDSNSQRPNVTQSCVIEKTGDNITVSQHALTIPFELLLRRPPSIPRETDIRLQKQDLVEIGTGVWEMQGLS</sequence>
<organism evidence="1 2">
    <name type="scientific">Penicillium italicum</name>
    <name type="common">Blue mold</name>
    <dbReference type="NCBI Taxonomy" id="40296"/>
    <lineage>
        <taxon>Eukaryota</taxon>
        <taxon>Fungi</taxon>
        <taxon>Dikarya</taxon>
        <taxon>Ascomycota</taxon>
        <taxon>Pezizomycotina</taxon>
        <taxon>Eurotiomycetes</taxon>
        <taxon>Eurotiomycetidae</taxon>
        <taxon>Eurotiales</taxon>
        <taxon>Aspergillaceae</taxon>
        <taxon>Penicillium</taxon>
    </lineage>
</organism>
<protein>
    <submittedName>
        <fullName evidence="1">Uncharacterized protein</fullName>
    </submittedName>
</protein>